<dbReference type="SUPFAM" id="SSF48576">
    <property type="entry name" value="Terpenoid synthases"/>
    <property type="match status" value="1"/>
</dbReference>
<dbReference type="InterPro" id="IPR002060">
    <property type="entry name" value="Squ/phyt_synthse"/>
</dbReference>
<dbReference type="PROSITE" id="PS01044">
    <property type="entry name" value="SQUALEN_PHYTOEN_SYN_1"/>
    <property type="match status" value="1"/>
</dbReference>
<dbReference type="PANTHER" id="PTHR31480">
    <property type="entry name" value="BIFUNCTIONAL LYCOPENE CYCLASE/PHYTOENE SYNTHASE"/>
    <property type="match status" value="1"/>
</dbReference>
<dbReference type="RefSeq" id="WP_006979995.1">
    <property type="nucleotide sequence ID" value="NZ_ABVL01000006.1"/>
</dbReference>
<reference evidence="2 3" key="1">
    <citation type="journal article" date="2011" name="J. Bacteriol.">
        <title>Genome sequence of Chthoniobacter flavus Ellin428, an aerobic heterotrophic soil bacterium.</title>
        <authorList>
            <person name="Kant R."/>
            <person name="van Passel M.W."/>
            <person name="Palva A."/>
            <person name="Lucas S."/>
            <person name="Lapidus A."/>
            <person name="Glavina Del Rio T."/>
            <person name="Dalin E."/>
            <person name="Tice H."/>
            <person name="Bruce D."/>
            <person name="Goodwin L."/>
            <person name="Pitluck S."/>
            <person name="Larimer F.W."/>
            <person name="Land M.L."/>
            <person name="Hauser L."/>
            <person name="Sangwan P."/>
            <person name="de Vos W.M."/>
            <person name="Janssen P.H."/>
            <person name="Smidt H."/>
        </authorList>
    </citation>
    <scope>NUCLEOTIDE SEQUENCE [LARGE SCALE GENOMIC DNA]</scope>
    <source>
        <strain evidence="2 3">Ellin428</strain>
    </source>
</reference>
<name>B4D169_9BACT</name>
<dbReference type="InterPro" id="IPR008949">
    <property type="entry name" value="Isoprenoid_synthase_dom_sf"/>
</dbReference>
<accession>B4D169</accession>
<dbReference type="SFLD" id="SFLDS00005">
    <property type="entry name" value="Isoprenoid_Synthase_Type_I"/>
    <property type="match status" value="1"/>
</dbReference>
<keyword evidence="3" id="KW-1185">Reference proteome</keyword>
<dbReference type="InterPro" id="IPR017828">
    <property type="entry name" value="SQ_synth_HpnD-like"/>
</dbReference>
<dbReference type="SFLD" id="SFLDG01018">
    <property type="entry name" value="Squalene/Phytoene_Synthase_Lik"/>
    <property type="match status" value="1"/>
</dbReference>
<proteinExistence type="predicted"/>
<dbReference type="STRING" id="497964.CfE428DRAFT_2670"/>
<dbReference type="InterPro" id="IPR019845">
    <property type="entry name" value="Squalene/phytoene_synthase_CS"/>
</dbReference>
<dbReference type="InParanoid" id="B4D169"/>
<dbReference type="InterPro" id="IPR033904">
    <property type="entry name" value="Trans_IPPS_HH"/>
</dbReference>
<dbReference type="GO" id="GO:0016117">
    <property type="term" value="P:carotenoid biosynthetic process"/>
    <property type="evidence" value="ECO:0007669"/>
    <property type="project" value="InterPro"/>
</dbReference>
<dbReference type="NCBIfam" id="TIGR03465">
    <property type="entry name" value="HpnD"/>
    <property type="match status" value="1"/>
</dbReference>
<dbReference type="eggNOG" id="COG1562">
    <property type="taxonomic scope" value="Bacteria"/>
</dbReference>
<evidence type="ECO:0000313" key="3">
    <source>
        <dbReference type="Proteomes" id="UP000005824"/>
    </source>
</evidence>
<dbReference type="GO" id="GO:0051996">
    <property type="term" value="F:squalene synthase [NAD(P)H] activity"/>
    <property type="evidence" value="ECO:0007669"/>
    <property type="project" value="InterPro"/>
</dbReference>
<organism evidence="2 3">
    <name type="scientific">Chthoniobacter flavus Ellin428</name>
    <dbReference type="NCBI Taxonomy" id="497964"/>
    <lineage>
        <taxon>Bacteria</taxon>
        <taxon>Pseudomonadati</taxon>
        <taxon>Verrucomicrobiota</taxon>
        <taxon>Spartobacteria</taxon>
        <taxon>Chthoniobacterales</taxon>
        <taxon>Chthoniobacteraceae</taxon>
        <taxon>Chthoniobacter</taxon>
    </lineage>
</organism>
<sequence length="281" mass="31961">MSTPSPDAQAITRASKSNLALAFVSLPRERREDMTVFYAWCRVIDDIADDPGQTVENRRAALDQWKRAVQQPVDGESTLAAPVRTLVTKYHLDVSLFHELIAGVEMDLDGVTYQTWDDLRLYCYRVASAVGLISIEIFGCRDPLAREYALQLGLALQLTNILRDVGEDFANGGRIYLPREDLAQFHYTAGDLAARRHNEAFLALMRFEASRARGFYAAAEKALPAGDRRALVAAEIMHAIYRRLLERMERDDFHVFGHRYSLGRLRKLSLITREILRARFL</sequence>
<dbReference type="Proteomes" id="UP000005824">
    <property type="component" value="Unassembled WGS sequence"/>
</dbReference>
<dbReference type="InterPro" id="IPR044843">
    <property type="entry name" value="Trans_IPPS_bact-type"/>
</dbReference>
<comment type="caution">
    <text evidence="2">The sequence shown here is derived from an EMBL/GenBank/DDBJ whole genome shotgun (WGS) entry which is preliminary data.</text>
</comment>
<dbReference type="CDD" id="cd00683">
    <property type="entry name" value="Trans_IPPS_HH"/>
    <property type="match status" value="1"/>
</dbReference>
<evidence type="ECO:0000256" key="1">
    <source>
        <dbReference type="ARBA" id="ARBA00022679"/>
    </source>
</evidence>
<dbReference type="AlphaFoldDB" id="B4D169"/>
<dbReference type="EMBL" id="ABVL01000006">
    <property type="protein sequence ID" value="EDY20081.1"/>
    <property type="molecule type" value="Genomic_DNA"/>
</dbReference>
<dbReference type="GO" id="GO:0004311">
    <property type="term" value="F:geranylgeranyl diphosphate synthase activity"/>
    <property type="evidence" value="ECO:0007669"/>
    <property type="project" value="InterPro"/>
</dbReference>
<evidence type="ECO:0000313" key="2">
    <source>
        <dbReference type="EMBL" id="EDY20081.1"/>
    </source>
</evidence>
<keyword evidence="1" id="KW-0808">Transferase</keyword>
<dbReference type="SFLD" id="SFLDG01212">
    <property type="entry name" value="Phytoene_synthase_like"/>
    <property type="match status" value="1"/>
</dbReference>
<gene>
    <name evidence="2" type="ORF">CfE428DRAFT_2670</name>
</gene>
<dbReference type="Gene3D" id="1.10.600.10">
    <property type="entry name" value="Farnesyl Diphosphate Synthase"/>
    <property type="match status" value="1"/>
</dbReference>
<dbReference type="Pfam" id="PF00494">
    <property type="entry name" value="SQS_PSY"/>
    <property type="match status" value="1"/>
</dbReference>
<protein>
    <submittedName>
        <fullName evidence="2">Squalene/phytoene synthase</fullName>
    </submittedName>
</protein>
<dbReference type="PROSITE" id="PS01045">
    <property type="entry name" value="SQUALEN_PHYTOEN_SYN_2"/>
    <property type="match status" value="1"/>
</dbReference>